<dbReference type="SUPFAM" id="SSF48403">
    <property type="entry name" value="Ankyrin repeat"/>
    <property type="match status" value="1"/>
</dbReference>
<proteinExistence type="predicted"/>
<gene>
    <name evidence="1" type="ORF">B0T26DRAFT_309894</name>
</gene>
<protein>
    <recommendedName>
        <fullName evidence="3">Ankyrin</fullName>
    </recommendedName>
</protein>
<dbReference type="InterPro" id="IPR036770">
    <property type="entry name" value="Ankyrin_rpt-contain_sf"/>
</dbReference>
<dbReference type="Proteomes" id="UP001172101">
    <property type="component" value="Unassembled WGS sequence"/>
</dbReference>
<evidence type="ECO:0000313" key="2">
    <source>
        <dbReference type="Proteomes" id="UP001172101"/>
    </source>
</evidence>
<keyword evidence="2" id="KW-1185">Reference proteome</keyword>
<sequence>MVANSEICSYLISEGADLAASQSDGWRPLDIFHLRAIQQVSLAATMEHNRSQFLMQDSMHFSRIFTNTAHDNSDAFDDNPGLFLVSPRFHESSSREIEVLEATVENGREYIRRWCSYLIQQDVRCPDRPFPRLEKLGTTHLHLEAAHAILNPWGLDMLVFCGADVNAVNTNGEIVLTLILQSESGQRSRRLLRNCLRSLLAHGAKPSMVDSYGLTPTLHASKSGVLEGWAAELQYAGYDVCEISKKDTSLMEQLIADRSIKARRGAISTSLEGNIDYRQLPTRRAPWTGVTEQEE</sequence>
<comment type="caution">
    <text evidence="1">The sequence shown here is derived from an EMBL/GenBank/DDBJ whole genome shotgun (WGS) entry which is preliminary data.</text>
</comment>
<dbReference type="AlphaFoldDB" id="A0AA40ALC3"/>
<accession>A0AA40ALC3</accession>
<reference evidence="1" key="1">
    <citation type="submission" date="2023-06" db="EMBL/GenBank/DDBJ databases">
        <title>Genome-scale phylogeny and comparative genomics of the fungal order Sordariales.</title>
        <authorList>
            <consortium name="Lawrence Berkeley National Laboratory"/>
            <person name="Hensen N."/>
            <person name="Bonometti L."/>
            <person name="Westerberg I."/>
            <person name="Brannstrom I.O."/>
            <person name="Guillou S."/>
            <person name="Cros-Aarteil S."/>
            <person name="Calhoun S."/>
            <person name="Haridas S."/>
            <person name="Kuo A."/>
            <person name="Mondo S."/>
            <person name="Pangilinan J."/>
            <person name="Riley R."/>
            <person name="LaButti K."/>
            <person name="Andreopoulos B."/>
            <person name="Lipzen A."/>
            <person name="Chen C."/>
            <person name="Yanf M."/>
            <person name="Daum C."/>
            <person name="Ng V."/>
            <person name="Clum A."/>
            <person name="Steindorff A."/>
            <person name="Ohm R."/>
            <person name="Martin F."/>
            <person name="Silar P."/>
            <person name="Natvig D."/>
            <person name="Lalanne C."/>
            <person name="Gautier V."/>
            <person name="Ament-velasquez S.L."/>
            <person name="Kruys A."/>
            <person name="Hutchinson M.I."/>
            <person name="Powell A.J."/>
            <person name="Barry K."/>
            <person name="Miller A.N."/>
            <person name="Grigoriev I.V."/>
            <person name="Debuchy R."/>
            <person name="Gladieux P."/>
            <person name="Thoren M.H."/>
            <person name="Johannesson H."/>
        </authorList>
    </citation>
    <scope>NUCLEOTIDE SEQUENCE</scope>
    <source>
        <strain evidence="1">SMH2392-1A</strain>
    </source>
</reference>
<organism evidence="1 2">
    <name type="scientific">Lasiosphaeria miniovina</name>
    <dbReference type="NCBI Taxonomy" id="1954250"/>
    <lineage>
        <taxon>Eukaryota</taxon>
        <taxon>Fungi</taxon>
        <taxon>Dikarya</taxon>
        <taxon>Ascomycota</taxon>
        <taxon>Pezizomycotina</taxon>
        <taxon>Sordariomycetes</taxon>
        <taxon>Sordariomycetidae</taxon>
        <taxon>Sordariales</taxon>
        <taxon>Lasiosphaeriaceae</taxon>
        <taxon>Lasiosphaeria</taxon>
    </lineage>
</organism>
<evidence type="ECO:0008006" key="3">
    <source>
        <dbReference type="Google" id="ProtNLM"/>
    </source>
</evidence>
<dbReference type="GeneID" id="85317576"/>
<dbReference type="Gene3D" id="1.25.40.20">
    <property type="entry name" value="Ankyrin repeat-containing domain"/>
    <property type="match status" value="1"/>
</dbReference>
<dbReference type="RefSeq" id="XP_060296779.1">
    <property type="nucleotide sequence ID" value="XM_060434306.1"/>
</dbReference>
<evidence type="ECO:0000313" key="1">
    <source>
        <dbReference type="EMBL" id="KAK0717986.1"/>
    </source>
</evidence>
<name>A0AA40ALC3_9PEZI</name>
<dbReference type="EMBL" id="JAUIRO010000004">
    <property type="protein sequence ID" value="KAK0717986.1"/>
    <property type="molecule type" value="Genomic_DNA"/>
</dbReference>